<reference evidence="1 2" key="1">
    <citation type="submission" date="2015-12" db="EMBL/GenBank/DDBJ databases">
        <title>Draft genome sequence of Moniliophthora roreri, the causal agent of frosty pod rot of cacao.</title>
        <authorList>
            <person name="Aime M.C."/>
            <person name="Diaz-Valderrama J.R."/>
            <person name="Kijpornyongpan T."/>
            <person name="Phillips-Mora W."/>
        </authorList>
    </citation>
    <scope>NUCLEOTIDE SEQUENCE [LARGE SCALE GENOMIC DNA]</scope>
    <source>
        <strain evidence="1 2">MCA 2952</strain>
    </source>
</reference>
<organism evidence="1 2">
    <name type="scientific">Moniliophthora roreri</name>
    <name type="common">Frosty pod rot fungus</name>
    <name type="synonym">Monilia roreri</name>
    <dbReference type="NCBI Taxonomy" id="221103"/>
    <lineage>
        <taxon>Eukaryota</taxon>
        <taxon>Fungi</taxon>
        <taxon>Dikarya</taxon>
        <taxon>Basidiomycota</taxon>
        <taxon>Agaricomycotina</taxon>
        <taxon>Agaricomycetes</taxon>
        <taxon>Agaricomycetidae</taxon>
        <taxon>Agaricales</taxon>
        <taxon>Marasmiineae</taxon>
        <taxon>Marasmiaceae</taxon>
        <taxon>Moniliophthora</taxon>
    </lineage>
</organism>
<name>A0A0W0F875_MONRR</name>
<evidence type="ECO:0000313" key="2">
    <source>
        <dbReference type="Proteomes" id="UP000054988"/>
    </source>
</evidence>
<proteinExistence type="predicted"/>
<dbReference type="Proteomes" id="UP000054988">
    <property type="component" value="Unassembled WGS sequence"/>
</dbReference>
<protein>
    <submittedName>
        <fullName evidence="1">Uncharacterized protein</fullName>
    </submittedName>
</protein>
<dbReference type="AlphaFoldDB" id="A0A0W0F875"/>
<sequence>MVDGRPYKGTQPLLGTTPHHTSLLKAYQREYFQF</sequence>
<comment type="caution">
    <text evidence="1">The sequence shown here is derived from an EMBL/GenBank/DDBJ whole genome shotgun (WGS) entry which is preliminary data.</text>
</comment>
<evidence type="ECO:0000313" key="1">
    <source>
        <dbReference type="EMBL" id="KTB32476.1"/>
    </source>
</evidence>
<accession>A0A0W0F875</accession>
<dbReference type="EMBL" id="LATX01002224">
    <property type="protein sequence ID" value="KTB32476.1"/>
    <property type="molecule type" value="Genomic_DNA"/>
</dbReference>
<gene>
    <name evidence="1" type="ORF">WG66_14945</name>
</gene>